<dbReference type="PANTHER" id="PTHR46481">
    <property type="entry name" value="ZINC FINGER BED DOMAIN-CONTAINING PROTEIN 4"/>
    <property type="match status" value="1"/>
</dbReference>
<dbReference type="AlphaFoldDB" id="A0A2Z6S4F8"/>
<accession>A0A2Z6S4F8</accession>
<evidence type="ECO:0000256" key="5">
    <source>
        <dbReference type="ARBA" id="ARBA00023242"/>
    </source>
</evidence>
<proteinExistence type="predicted"/>
<dbReference type="SUPFAM" id="SSF53098">
    <property type="entry name" value="Ribonuclease H-like"/>
    <property type="match status" value="1"/>
</dbReference>
<keyword evidence="4" id="KW-0862">Zinc</keyword>
<dbReference type="GO" id="GO:0005634">
    <property type="term" value="C:nucleus"/>
    <property type="evidence" value="ECO:0007669"/>
    <property type="project" value="UniProtKB-SubCell"/>
</dbReference>
<keyword evidence="7" id="KW-1185">Reference proteome</keyword>
<evidence type="ECO:0000256" key="3">
    <source>
        <dbReference type="ARBA" id="ARBA00022771"/>
    </source>
</evidence>
<keyword evidence="3" id="KW-0863">Zinc-finger</keyword>
<sequence length="238" mass="27297">MFSWCGFPSSLSTHLSGTHHITKDIAMKHNEEELKNLSTSSIKSHHPFKQESLTKNVVAFVIGTVQPLSIVEDPDFINIINGFDKYYKVPYTWSSPAHLPYLGATAHWVTSKFEPHEILLSMAELPYPHGSTEIKEHLFDLFNEWEIESKISAIVTDNGSNQQLKESQIYLYRQQEILQETEELEKEVENLICLDVVKANNTRWNSILYAFQRLIVLKPAISMLKASLMSDTSSYIHK</sequence>
<dbReference type="InterPro" id="IPR012337">
    <property type="entry name" value="RNaseH-like_sf"/>
</dbReference>
<organism evidence="6 7">
    <name type="scientific">Rhizophagus clarus</name>
    <dbReference type="NCBI Taxonomy" id="94130"/>
    <lineage>
        <taxon>Eukaryota</taxon>
        <taxon>Fungi</taxon>
        <taxon>Fungi incertae sedis</taxon>
        <taxon>Mucoromycota</taxon>
        <taxon>Glomeromycotina</taxon>
        <taxon>Glomeromycetes</taxon>
        <taxon>Glomerales</taxon>
        <taxon>Glomeraceae</taxon>
        <taxon>Rhizophagus</taxon>
    </lineage>
</organism>
<evidence type="ECO:0008006" key="8">
    <source>
        <dbReference type="Google" id="ProtNLM"/>
    </source>
</evidence>
<protein>
    <recommendedName>
        <fullName evidence="8">HAT C-terminal dimerisation domain-containing protein</fullName>
    </recommendedName>
</protein>
<comment type="subcellular location">
    <subcellularLocation>
        <location evidence="1">Nucleus</location>
    </subcellularLocation>
</comment>
<reference evidence="6 7" key="1">
    <citation type="submission" date="2017-11" db="EMBL/GenBank/DDBJ databases">
        <title>The genome of Rhizophagus clarus HR1 reveals common genetic basis of auxotrophy among arbuscular mycorrhizal fungi.</title>
        <authorList>
            <person name="Kobayashi Y."/>
        </authorList>
    </citation>
    <scope>NUCLEOTIDE SEQUENCE [LARGE SCALE GENOMIC DNA]</scope>
    <source>
        <strain evidence="6 7">HR1</strain>
    </source>
</reference>
<comment type="caution">
    <text evidence="6">The sequence shown here is derived from an EMBL/GenBank/DDBJ whole genome shotgun (WGS) entry which is preliminary data.</text>
</comment>
<dbReference type="InterPro" id="IPR052035">
    <property type="entry name" value="ZnF_BED_domain_contain"/>
</dbReference>
<evidence type="ECO:0000256" key="1">
    <source>
        <dbReference type="ARBA" id="ARBA00004123"/>
    </source>
</evidence>
<evidence type="ECO:0000313" key="6">
    <source>
        <dbReference type="EMBL" id="GBB99156.1"/>
    </source>
</evidence>
<keyword evidence="5" id="KW-0539">Nucleus</keyword>
<keyword evidence="2" id="KW-0479">Metal-binding</keyword>
<evidence type="ECO:0000256" key="4">
    <source>
        <dbReference type="ARBA" id="ARBA00022833"/>
    </source>
</evidence>
<dbReference type="PANTHER" id="PTHR46481:SF10">
    <property type="entry name" value="ZINC FINGER BED DOMAIN-CONTAINING PROTEIN 39"/>
    <property type="match status" value="1"/>
</dbReference>
<dbReference type="STRING" id="94130.A0A2Z6S4F8"/>
<dbReference type="GO" id="GO:0008270">
    <property type="term" value="F:zinc ion binding"/>
    <property type="evidence" value="ECO:0007669"/>
    <property type="project" value="UniProtKB-KW"/>
</dbReference>
<name>A0A2Z6S4F8_9GLOM</name>
<evidence type="ECO:0000256" key="2">
    <source>
        <dbReference type="ARBA" id="ARBA00022723"/>
    </source>
</evidence>
<dbReference type="EMBL" id="BEXD01002703">
    <property type="protein sequence ID" value="GBB99156.1"/>
    <property type="molecule type" value="Genomic_DNA"/>
</dbReference>
<evidence type="ECO:0000313" key="7">
    <source>
        <dbReference type="Proteomes" id="UP000247702"/>
    </source>
</evidence>
<gene>
    <name evidence="6" type="ORF">RclHR1_34300001</name>
</gene>
<dbReference type="Proteomes" id="UP000247702">
    <property type="component" value="Unassembled WGS sequence"/>
</dbReference>